<comment type="caution">
    <text evidence="1">The sequence shown here is derived from an EMBL/GenBank/DDBJ whole genome shotgun (WGS) entry which is preliminary data.</text>
</comment>
<proteinExistence type="predicted"/>
<reference evidence="1 2" key="1">
    <citation type="journal article" date="2012" name="J. Bacteriol.">
        <title>Draft Genome Sequence of the Purple Photosynthetic Bacterium Phaeospirillum molischianum DSM120, a Particularly Versatile Bacterium.</title>
        <authorList>
            <person name="Duquesne K."/>
            <person name="Prima V."/>
            <person name="Ji B."/>
            <person name="Rouy Z."/>
            <person name="Medigue C."/>
            <person name="Talla E."/>
            <person name="Sturgis J.N."/>
        </authorList>
    </citation>
    <scope>NUCLEOTIDE SEQUENCE [LARGE SCALE GENOMIC DNA]</scope>
    <source>
        <strain evidence="2">DSM120</strain>
    </source>
</reference>
<keyword evidence="2" id="KW-1185">Reference proteome</keyword>
<protein>
    <submittedName>
        <fullName evidence="1">Uncharacterized protein</fullName>
    </submittedName>
</protein>
<organism evidence="1 2">
    <name type="scientific">Magnetospirillum molischianum DSM 120</name>
    <dbReference type="NCBI Taxonomy" id="1150626"/>
    <lineage>
        <taxon>Bacteria</taxon>
        <taxon>Pseudomonadati</taxon>
        <taxon>Pseudomonadota</taxon>
        <taxon>Alphaproteobacteria</taxon>
        <taxon>Rhodospirillales</taxon>
        <taxon>Rhodospirillaceae</taxon>
        <taxon>Magnetospirillum</taxon>
    </lineage>
</organism>
<dbReference type="EMBL" id="CAHP01000001">
    <property type="protein sequence ID" value="CCG39727.1"/>
    <property type="molecule type" value="Genomic_DNA"/>
</dbReference>
<accession>H8FMY9</accession>
<evidence type="ECO:0000313" key="1">
    <source>
        <dbReference type="EMBL" id="CCG39727.1"/>
    </source>
</evidence>
<sequence>MRGGNLVALGPFSLKYYTLQSVPKDIISAAFECKRIGGSSLKGFFDPLDCVPVVEAARAALRRGVQAELRDGVLYACV</sequence>
<dbReference type="AlphaFoldDB" id="H8FMY9"/>
<dbReference type="Proteomes" id="UP000004169">
    <property type="component" value="Unassembled WGS sequence"/>
</dbReference>
<evidence type="ECO:0000313" key="2">
    <source>
        <dbReference type="Proteomes" id="UP000004169"/>
    </source>
</evidence>
<gene>
    <name evidence="1" type="ORF">PHAMO_10152</name>
</gene>
<name>H8FMY9_MAGML</name>